<dbReference type="EMBL" id="ML996102">
    <property type="protein sequence ID" value="KAF2739961.1"/>
    <property type="molecule type" value="Genomic_DNA"/>
</dbReference>
<protein>
    <submittedName>
        <fullName evidence="2">Uncharacterized protein</fullName>
    </submittedName>
</protein>
<feature type="compositionally biased region" description="Basic residues" evidence="1">
    <location>
        <begin position="158"/>
        <end position="170"/>
    </location>
</feature>
<dbReference type="Proteomes" id="UP000799444">
    <property type="component" value="Unassembled WGS sequence"/>
</dbReference>
<feature type="compositionally biased region" description="Basic and acidic residues" evidence="1">
    <location>
        <begin position="171"/>
        <end position="184"/>
    </location>
</feature>
<accession>A0A9P4RAL7</accession>
<feature type="compositionally biased region" description="Basic residues" evidence="1">
    <location>
        <begin position="137"/>
        <end position="151"/>
    </location>
</feature>
<evidence type="ECO:0000313" key="3">
    <source>
        <dbReference type="Proteomes" id="UP000799444"/>
    </source>
</evidence>
<dbReference type="AlphaFoldDB" id="A0A9P4RAL7"/>
<organism evidence="2 3">
    <name type="scientific">Polyplosphaeria fusca</name>
    <dbReference type="NCBI Taxonomy" id="682080"/>
    <lineage>
        <taxon>Eukaryota</taxon>
        <taxon>Fungi</taxon>
        <taxon>Dikarya</taxon>
        <taxon>Ascomycota</taxon>
        <taxon>Pezizomycotina</taxon>
        <taxon>Dothideomycetes</taxon>
        <taxon>Pleosporomycetidae</taxon>
        <taxon>Pleosporales</taxon>
        <taxon>Tetraplosphaeriaceae</taxon>
        <taxon>Polyplosphaeria</taxon>
    </lineage>
</organism>
<keyword evidence="3" id="KW-1185">Reference proteome</keyword>
<feature type="region of interest" description="Disordered" evidence="1">
    <location>
        <begin position="1"/>
        <end position="38"/>
    </location>
</feature>
<name>A0A9P4RAL7_9PLEO</name>
<reference evidence="2" key="1">
    <citation type="journal article" date="2020" name="Stud. Mycol.">
        <title>101 Dothideomycetes genomes: a test case for predicting lifestyles and emergence of pathogens.</title>
        <authorList>
            <person name="Haridas S."/>
            <person name="Albert R."/>
            <person name="Binder M."/>
            <person name="Bloem J."/>
            <person name="Labutti K."/>
            <person name="Salamov A."/>
            <person name="Andreopoulos B."/>
            <person name="Baker S."/>
            <person name="Barry K."/>
            <person name="Bills G."/>
            <person name="Bluhm B."/>
            <person name="Cannon C."/>
            <person name="Castanera R."/>
            <person name="Culley D."/>
            <person name="Daum C."/>
            <person name="Ezra D."/>
            <person name="Gonzalez J."/>
            <person name="Henrissat B."/>
            <person name="Kuo A."/>
            <person name="Liang C."/>
            <person name="Lipzen A."/>
            <person name="Lutzoni F."/>
            <person name="Magnuson J."/>
            <person name="Mondo S."/>
            <person name="Nolan M."/>
            <person name="Ohm R."/>
            <person name="Pangilinan J."/>
            <person name="Park H.-J."/>
            <person name="Ramirez L."/>
            <person name="Alfaro M."/>
            <person name="Sun H."/>
            <person name="Tritt A."/>
            <person name="Yoshinaga Y."/>
            <person name="Zwiers L.-H."/>
            <person name="Turgeon B."/>
            <person name="Goodwin S."/>
            <person name="Spatafora J."/>
            <person name="Crous P."/>
            <person name="Grigoriev I."/>
        </authorList>
    </citation>
    <scope>NUCLEOTIDE SEQUENCE</scope>
    <source>
        <strain evidence="2">CBS 125425</strain>
    </source>
</reference>
<evidence type="ECO:0000256" key="1">
    <source>
        <dbReference type="SAM" id="MobiDB-lite"/>
    </source>
</evidence>
<comment type="caution">
    <text evidence="2">The sequence shown here is derived from an EMBL/GenBank/DDBJ whole genome shotgun (WGS) entry which is preliminary data.</text>
</comment>
<feature type="region of interest" description="Disordered" evidence="1">
    <location>
        <begin position="122"/>
        <end position="196"/>
    </location>
</feature>
<evidence type="ECO:0000313" key="2">
    <source>
        <dbReference type="EMBL" id="KAF2739961.1"/>
    </source>
</evidence>
<proteinExistence type="predicted"/>
<gene>
    <name evidence="2" type="ORF">EJ04DRAFT_261435</name>
</gene>
<sequence length="276" mass="30126">MGRRSRGPGTSSGRVGEPNSRVRSRQAQGCAETPLGSGLDRDMPAIPIRLYCLTVSALPVVAKNGSQTVFLEVWKAPHARTVAERTCRQAVDQTLAVAAVTGSVQANASSSIANARRITRPLAQPVPTPSPNGFLIPRRRQGASGRRRRCRSMPPPRAARRPLHSQKRRVNFPEESSRPVERIPPRGQRRKPSCRAGRGKLGLLSILRPPRERKFLAPACSRQACSFLRCDTASGILRAGYETTLCATGTRPAARCPSRMQWQSRQQDVAVGALWG</sequence>